<dbReference type="PROSITE" id="PS50921">
    <property type="entry name" value="ANTAR"/>
    <property type="match status" value="1"/>
</dbReference>
<accession>A0A2L0UFR0</accession>
<dbReference type="InterPro" id="IPR003018">
    <property type="entry name" value="GAF"/>
</dbReference>
<dbReference type="Gene3D" id="1.10.10.10">
    <property type="entry name" value="Winged helix-like DNA-binding domain superfamily/Winged helix DNA-binding domain"/>
    <property type="match status" value="1"/>
</dbReference>
<protein>
    <recommendedName>
        <fullName evidence="5">ANTAR domain-containing protein</fullName>
    </recommendedName>
</protein>
<dbReference type="Gene3D" id="3.30.450.40">
    <property type="match status" value="1"/>
</dbReference>
<dbReference type="SMART" id="SM01012">
    <property type="entry name" value="ANTAR"/>
    <property type="match status" value="1"/>
</dbReference>
<keyword evidence="3" id="KW-0805">Transcription regulation</keyword>
<reference evidence="6 7" key="1">
    <citation type="submission" date="2017-11" db="EMBL/GenBank/DDBJ databases">
        <title>Draft genome of Arthrobacter agilis strain UMCV2, a plant growth-promoting rhizobacterium and biocontrol capacity of phytopathogenic fungi.</title>
        <authorList>
            <person name="Martinez-Camara R."/>
            <person name="Santoyo G."/>
            <person name="Moreno-Hagelsieb G."/>
            <person name="Valencia-Cantero E."/>
        </authorList>
    </citation>
    <scope>NUCLEOTIDE SEQUENCE [LARGE SCALE GENOMIC DNA]</scope>
    <source>
        <strain evidence="6 7">UMCV2</strain>
    </source>
</reference>
<proteinExistence type="predicted"/>
<sequence length="243" mass="25704">MDLFPPSNELGATLGRIRGLVLTQETAQHAVDLLAQVAQETTPNASGAGVSLIHESQRTSVGATDALVRTADDLQYTLSEGPCLTAWSTRSPVTIDDTSTDVRFPQWSAAAADAGVRSCFSVPLLRGRDSLGAMKVYSTVPAAFDDADRARLTSLSIAASALLGHVQTSETSTRISSELRESLRSRDLVGIAKGILMEREGLTESEALTALTARARITGVPFRQLTADIVNGHGDHGSEDASR</sequence>
<dbReference type="Pfam" id="PF13185">
    <property type="entry name" value="GAF_2"/>
    <property type="match status" value="1"/>
</dbReference>
<gene>
    <name evidence="6" type="ORF">CVO76_10800</name>
</gene>
<dbReference type="AlphaFoldDB" id="A0A2L0UFR0"/>
<name>A0A2L0UFR0_9MICC</name>
<dbReference type="InterPro" id="IPR011006">
    <property type="entry name" value="CheY-like_superfamily"/>
</dbReference>
<dbReference type="SUPFAM" id="SSF55781">
    <property type="entry name" value="GAF domain-like"/>
    <property type="match status" value="1"/>
</dbReference>
<dbReference type="SMART" id="SM00065">
    <property type="entry name" value="GAF"/>
    <property type="match status" value="1"/>
</dbReference>
<evidence type="ECO:0000313" key="6">
    <source>
        <dbReference type="EMBL" id="AUZ88062.1"/>
    </source>
</evidence>
<organism evidence="6 7">
    <name type="scientific">Arthrobacter agilis</name>
    <dbReference type="NCBI Taxonomy" id="37921"/>
    <lineage>
        <taxon>Bacteria</taxon>
        <taxon>Bacillati</taxon>
        <taxon>Actinomycetota</taxon>
        <taxon>Actinomycetes</taxon>
        <taxon>Micrococcales</taxon>
        <taxon>Micrococcaceae</taxon>
        <taxon>Arthrobacter</taxon>
    </lineage>
</organism>
<evidence type="ECO:0000313" key="7">
    <source>
        <dbReference type="Proteomes" id="UP000239187"/>
    </source>
</evidence>
<dbReference type="Proteomes" id="UP000239187">
    <property type="component" value="Chromosome"/>
</dbReference>
<evidence type="ECO:0000256" key="2">
    <source>
        <dbReference type="ARBA" id="ARBA00022777"/>
    </source>
</evidence>
<dbReference type="InterPro" id="IPR005561">
    <property type="entry name" value="ANTAR"/>
</dbReference>
<feature type="domain" description="ANTAR" evidence="5">
    <location>
        <begin position="169"/>
        <end position="230"/>
    </location>
</feature>
<dbReference type="SUPFAM" id="SSF52172">
    <property type="entry name" value="CheY-like"/>
    <property type="match status" value="1"/>
</dbReference>
<dbReference type="InterPro" id="IPR012074">
    <property type="entry name" value="GAF_ANTAR"/>
</dbReference>
<dbReference type="Pfam" id="PF03861">
    <property type="entry name" value="ANTAR"/>
    <property type="match status" value="1"/>
</dbReference>
<keyword evidence="1" id="KW-0808">Transferase</keyword>
<keyword evidence="4" id="KW-0804">Transcription</keyword>
<dbReference type="RefSeq" id="WP_208739236.1">
    <property type="nucleotide sequence ID" value="NZ_CP024915.1"/>
</dbReference>
<evidence type="ECO:0000256" key="4">
    <source>
        <dbReference type="ARBA" id="ARBA00023163"/>
    </source>
</evidence>
<dbReference type="EMBL" id="CP024915">
    <property type="protein sequence ID" value="AUZ88062.1"/>
    <property type="molecule type" value="Genomic_DNA"/>
</dbReference>
<dbReference type="GO" id="GO:0003723">
    <property type="term" value="F:RNA binding"/>
    <property type="evidence" value="ECO:0007669"/>
    <property type="project" value="InterPro"/>
</dbReference>
<evidence type="ECO:0000259" key="5">
    <source>
        <dbReference type="PROSITE" id="PS50921"/>
    </source>
</evidence>
<dbReference type="InterPro" id="IPR029016">
    <property type="entry name" value="GAF-like_dom_sf"/>
</dbReference>
<keyword evidence="2" id="KW-0418">Kinase</keyword>
<dbReference type="InterPro" id="IPR036388">
    <property type="entry name" value="WH-like_DNA-bd_sf"/>
</dbReference>
<dbReference type="GO" id="GO:0016301">
    <property type="term" value="F:kinase activity"/>
    <property type="evidence" value="ECO:0007669"/>
    <property type="project" value="UniProtKB-KW"/>
</dbReference>
<dbReference type="PIRSF" id="PIRSF036625">
    <property type="entry name" value="GAF_ANTAR"/>
    <property type="match status" value="1"/>
</dbReference>
<evidence type="ECO:0000256" key="3">
    <source>
        <dbReference type="ARBA" id="ARBA00023015"/>
    </source>
</evidence>
<evidence type="ECO:0000256" key="1">
    <source>
        <dbReference type="ARBA" id="ARBA00022679"/>
    </source>
</evidence>